<feature type="compositionally biased region" description="Low complexity" evidence="4">
    <location>
        <begin position="335"/>
        <end position="350"/>
    </location>
</feature>
<feature type="compositionally biased region" description="Low complexity" evidence="4">
    <location>
        <begin position="241"/>
        <end position="263"/>
    </location>
</feature>
<feature type="compositionally biased region" description="Acidic residues" evidence="4">
    <location>
        <begin position="752"/>
        <end position="774"/>
    </location>
</feature>
<feature type="region of interest" description="Disordered" evidence="4">
    <location>
        <begin position="1110"/>
        <end position="1368"/>
    </location>
</feature>
<feature type="compositionally biased region" description="Low complexity" evidence="4">
    <location>
        <begin position="201"/>
        <end position="220"/>
    </location>
</feature>
<comment type="caution">
    <text evidence="6">The sequence shown here is derived from an EMBL/GenBank/DDBJ whole genome shotgun (WGS) entry which is preliminary data.</text>
</comment>
<evidence type="ECO:0000259" key="5">
    <source>
        <dbReference type="PROSITE" id="PS50014"/>
    </source>
</evidence>
<feature type="region of interest" description="Disordered" evidence="4">
    <location>
        <begin position="406"/>
        <end position="437"/>
    </location>
</feature>
<dbReference type="PRINTS" id="PR00503">
    <property type="entry name" value="BROMODOMAIN"/>
</dbReference>
<feature type="region of interest" description="Disordered" evidence="4">
    <location>
        <begin position="809"/>
        <end position="1068"/>
    </location>
</feature>
<dbReference type="CDD" id="cd05507">
    <property type="entry name" value="Bromo_brd8_like"/>
    <property type="match status" value="1"/>
</dbReference>
<evidence type="ECO:0000256" key="1">
    <source>
        <dbReference type="ARBA" id="ARBA00023117"/>
    </source>
</evidence>
<feature type="region of interest" description="Disordered" evidence="4">
    <location>
        <begin position="233"/>
        <end position="266"/>
    </location>
</feature>
<keyword evidence="1 2" id="KW-0103">Bromodomain</keyword>
<organism evidence="6 7">
    <name type="scientific">Gryllus longicercus</name>
    <dbReference type="NCBI Taxonomy" id="2509291"/>
    <lineage>
        <taxon>Eukaryota</taxon>
        <taxon>Metazoa</taxon>
        <taxon>Ecdysozoa</taxon>
        <taxon>Arthropoda</taxon>
        <taxon>Hexapoda</taxon>
        <taxon>Insecta</taxon>
        <taxon>Pterygota</taxon>
        <taxon>Neoptera</taxon>
        <taxon>Polyneoptera</taxon>
        <taxon>Orthoptera</taxon>
        <taxon>Ensifera</taxon>
        <taxon>Gryllidea</taxon>
        <taxon>Grylloidea</taxon>
        <taxon>Gryllidae</taxon>
        <taxon>Gryllinae</taxon>
        <taxon>Gryllus</taxon>
    </lineage>
</organism>
<feature type="region of interest" description="Disordered" evidence="4">
    <location>
        <begin position="74"/>
        <end position="96"/>
    </location>
</feature>
<feature type="compositionally biased region" description="Basic and acidic residues" evidence="4">
    <location>
        <begin position="927"/>
        <end position="954"/>
    </location>
</feature>
<dbReference type="Pfam" id="PF00439">
    <property type="entry name" value="Bromodomain"/>
    <property type="match status" value="1"/>
</dbReference>
<dbReference type="Gene3D" id="1.20.920.10">
    <property type="entry name" value="Bromodomain-like"/>
    <property type="match status" value="1"/>
</dbReference>
<feature type="compositionally biased region" description="Polar residues" evidence="4">
    <location>
        <begin position="731"/>
        <end position="741"/>
    </location>
</feature>
<feature type="compositionally biased region" description="Basic and acidic residues" evidence="4">
    <location>
        <begin position="1556"/>
        <end position="1568"/>
    </location>
</feature>
<feature type="region of interest" description="Disordered" evidence="4">
    <location>
        <begin position="1514"/>
        <end position="1568"/>
    </location>
</feature>
<feature type="region of interest" description="Disordered" evidence="4">
    <location>
        <begin position="316"/>
        <end position="370"/>
    </location>
</feature>
<protein>
    <recommendedName>
        <fullName evidence="5">Bromo domain-containing protein</fullName>
    </recommendedName>
</protein>
<feature type="compositionally biased region" description="Basic and acidic residues" evidence="4">
    <location>
        <begin position="168"/>
        <end position="178"/>
    </location>
</feature>
<feature type="region of interest" description="Disordered" evidence="4">
    <location>
        <begin position="168"/>
        <end position="221"/>
    </location>
</feature>
<name>A0AAN9VA72_9ORTH</name>
<sequence length="1568" mass="175247">MTSVQERLKLKRAQIDTWSIREQLCLASSVLRSGDQNWMSVSRSLKAFGDPGRPPDWFSQKSCAVQYSNLLENVETPKRKKRTDKGDSSVETPSESIVRRLTQERIEELKRLLNERRQTYAKLKEEVMLVKSGNADDKLSEMCQEIEEEKRQKERKAEAHERWLKEREEKKVELERAWKPPVAPASPHRRKHHPKIHRRNSSQSEPSSEAESALDSPLSEPLNVDVIGEETVQEATVEPEPSQTPTSPLLTSLLKSPSPAPASQGSSILHSAITSHRGASPTITSLLSSAPGVPGTGNMVTVAPPTTVSSSLKNLVSSAISSEQPHHQPPPHNPSPAAGAPTLSMLLELPPSLPGKPLPELPSAAKTTTLPPSTVSAIVSTAITPVVTTAAPKIVAVRAVTTAAAPTTSKITSSVSASDSNEVQSSTQEVKIADSTSRDDDIEVLQVDSTHNSVDAHQMPIETKEELIEEVLIEEVVVNDDSVIESELLNSQISDVVVTTEQEDIKEKPNKDAEEIKLEEPFIEVSQSAEVETQKEDIKTEMVADVDSTSNSELPINVESTNVTEEKNNKDECIEAIIETNSQELVSEIVTEETSGVEVVPATEEELTSGAVAEVIEITDDQDTTIQTEVVDECGPCMQELEDMEVIILDKVQGLDEVQIVEDMKELECEVVEVVMGTQEKVDDEMKEDSGGLVNDSVKPEDVTSVESCSEVSDTIIECKSTEGVDDANKSKSGVSATAQAEENGDTVSEKVEEDVLNDDIPSVEEEVEEEDDKPESVSGVVSTENGYEIEDSSEPREIIVERSIIVEEVYEEEKVEEEGEEDPEKEELSEDVQQDVIVSTSDSPVELESSGVLDIKESENKDAEDIQVCEVEEKVVEEEDAKDVIEETEEVVDEDSPLQNTDLKEDKKQSMKEESTPECVESTPEYDVKKDLSNKEELKKDLKESQRAEKDIPPEPTETNDTHNKNPVPKETGRKEVTDDIKDDISTKEQKEPMDDDKNLPKADHESDDLPKDEGKVSNKDIPKRDLQKGIENSKKVTKEPHKKDVEKVNIKEKDVSKKENLKKDVQSPLKEMVKELNVKEIKKDTESKDSNKKEVQIVLSKDSVKNDVQLERDIKKPIPSKEIPKKETPKREIPANKKDLPVSKRDIPVSKKELYSAKKDLQVKEGPKEVPNKRELLRRDSKEDISKKEVLKRNITKEEKRESLKDDLRKKPHIREITKHLKKADNEAKGNDTIKPEPVAKVEKNKKESESLKEESKEVKRDKLGKDSSQKQEDKSKDEQPLKESKIIGNSTKLKSYGDEIKPTSIIEKKDGKELKEIEKSETVPKQESLEHSEEKPEKRPQLRSETPSTEDDKTNDAEPPKVIGRKRLAAVNVLDSVPNSPASTTDEEREYKSWKKSIMLLYGRLATHKYASLFLRPITDDQAPGYSSVVHRPIDLLTIKKNIETGVIRTTAEFQRDVMLMFLNSIMYNKSNHLVHKMAKQMQQEGMQHIQDFITTQMLVQVVGDGVPIRRETRTTEANKQRDILGNPSSVPNQDESESGQLHKRKRNAASDSSDRGFKKKKVDE</sequence>
<feature type="compositionally biased region" description="Basic residues" evidence="4">
    <location>
        <begin position="187"/>
        <end position="200"/>
    </location>
</feature>
<gene>
    <name evidence="6" type="ORF">R5R35_005150</name>
</gene>
<feature type="domain" description="Bromo" evidence="5">
    <location>
        <begin position="1409"/>
        <end position="1479"/>
    </location>
</feature>
<keyword evidence="3" id="KW-0175">Coiled coil</keyword>
<feature type="compositionally biased region" description="Basic and acidic residues" evidence="4">
    <location>
        <begin position="1353"/>
        <end position="1362"/>
    </location>
</feature>
<feature type="compositionally biased region" description="Basic and acidic residues" evidence="4">
    <location>
        <begin position="855"/>
        <end position="865"/>
    </location>
</feature>
<feature type="compositionally biased region" description="Basic and acidic residues" evidence="4">
    <location>
        <begin position="1124"/>
        <end position="1288"/>
    </location>
</feature>
<evidence type="ECO:0000313" key="7">
    <source>
        <dbReference type="Proteomes" id="UP001378592"/>
    </source>
</evidence>
<feature type="compositionally biased region" description="Acidic residues" evidence="4">
    <location>
        <begin position="876"/>
        <end position="897"/>
    </location>
</feature>
<evidence type="ECO:0000256" key="2">
    <source>
        <dbReference type="PROSITE-ProRule" id="PRU00035"/>
    </source>
</evidence>
<evidence type="ECO:0000256" key="3">
    <source>
        <dbReference type="SAM" id="Coils"/>
    </source>
</evidence>
<feature type="compositionally biased region" description="Basic and acidic residues" evidence="4">
    <location>
        <begin position="1298"/>
        <end position="1345"/>
    </location>
</feature>
<dbReference type="SUPFAM" id="SSF47370">
    <property type="entry name" value="Bromodomain"/>
    <property type="match status" value="1"/>
</dbReference>
<keyword evidence="7" id="KW-1185">Reference proteome</keyword>
<dbReference type="Proteomes" id="UP001378592">
    <property type="component" value="Unassembled WGS sequence"/>
</dbReference>
<feature type="compositionally biased region" description="Pro residues" evidence="4">
    <location>
        <begin position="351"/>
        <end position="360"/>
    </location>
</feature>
<dbReference type="EMBL" id="JAZDUA010000466">
    <property type="protein sequence ID" value="KAK7792196.1"/>
    <property type="molecule type" value="Genomic_DNA"/>
</dbReference>
<feature type="compositionally biased region" description="Basic and acidic residues" evidence="4">
    <location>
        <begin position="1514"/>
        <end position="1526"/>
    </location>
</feature>
<dbReference type="InterPro" id="IPR036427">
    <property type="entry name" value="Bromodomain-like_sf"/>
</dbReference>
<feature type="region of interest" description="Disordered" evidence="4">
    <location>
        <begin position="725"/>
        <end position="796"/>
    </location>
</feature>
<dbReference type="PANTHER" id="PTHR15398:SF4">
    <property type="entry name" value="BROMODOMAIN-CONTAINING PROTEIN 8 ISOFORM X1"/>
    <property type="match status" value="1"/>
</dbReference>
<dbReference type="SMART" id="SM00297">
    <property type="entry name" value="BROMO"/>
    <property type="match status" value="1"/>
</dbReference>
<evidence type="ECO:0000313" key="6">
    <source>
        <dbReference type="EMBL" id="KAK7792196.1"/>
    </source>
</evidence>
<dbReference type="InterPro" id="IPR001487">
    <property type="entry name" value="Bromodomain"/>
</dbReference>
<feature type="coiled-coil region" evidence="3">
    <location>
        <begin position="99"/>
        <end position="166"/>
    </location>
</feature>
<feature type="compositionally biased region" description="Basic and acidic residues" evidence="4">
    <location>
        <begin position="972"/>
        <end position="1068"/>
    </location>
</feature>
<feature type="compositionally biased region" description="Acidic residues" evidence="4">
    <location>
        <begin position="809"/>
        <end position="834"/>
    </location>
</feature>
<dbReference type="PROSITE" id="PS50014">
    <property type="entry name" value="BROMODOMAIN_2"/>
    <property type="match status" value="1"/>
</dbReference>
<proteinExistence type="predicted"/>
<dbReference type="PANTHER" id="PTHR15398">
    <property type="entry name" value="BROMODOMAIN-CONTAINING PROTEIN 8"/>
    <property type="match status" value="1"/>
</dbReference>
<reference evidence="6 7" key="1">
    <citation type="submission" date="2024-03" db="EMBL/GenBank/DDBJ databases">
        <title>The genome assembly and annotation of the cricket Gryllus longicercus Weissman &amp; Gray.</title>
        <authorList>
            <person name="Szrajer S."/>
            <person name="Gray D."/>
            <person name="Ylla G."/>
        </authorList>
    </citation>
    <scope>NUCLEOTIDE SEQUENCE [LARGE SCALE GENOMIC DNA]</scope>
    <source>
        <strain evidence="6">DAG 2021-001</strain>
        <tissue evidence="6">Whole body minus gut</tissue>
    </source>
</reference>
<feature type="compositionally biased region" description="Polar residues" evidence="4">
    <location>
        <begin position="409"/>
        <end position="429"/>
    </location>
</feature>
<evidence type="ECO:0000256" key="4">
    <source>
        <dbReference type="SAM" id="MobiDB-lite"/>
    </source>
</evidence>
<dbReference type="GO" id="GO:0035267">
    <property type="term" value="C:NuA4 histone acetyltransferase complex"/>
    <property type="evidence" value="ECO:0007669"/>
    <property type="project" value="TreeGrafter"/>
</dbReference>
<feature type="compositionally biased region" description="Basic and acidic residues" evidence="4">
    <location>
        <begin position="903"/>
        <end position="916"/>
    </location>
</feature>
<dbReference type="InterPro" id="IPR037966">
    <property type="entry name" value="Brd8_Bromo_dom"/>
</dbReference>
<accession>A0AAN9VA72</accession>